<dbReference type="PROSITE" id="PS00067">
    <property type="entry name" value="3HCDH"/>
    <property type="match status" value="1"/>
</dbReference>
<dbReference type="RefSeq" id="XP_019647717.1">
    <property type="nucleotide sequence ID" value="XM_019792158.1"/>
</dbReference>
<protein>
    <submittedName>
        <fullName evidence="6">Lambda-crystallin-like</fullName>
    </submittedName>
</protein>
<dbReference type="GeneID" id="109488016"/>
<feature type="domain" description="3-hydroxyacyl-CoA dehydrogenase NAD binding" evidence="4">
    <location>
        <begin position="6"/>
        <end position="186"/>
    </location>
</feature>
<dbReference type="Proteomes" id="UP000515135">
    <property type="component" value="Unplaced"/>
</dbReference>
<dbReference type="InterPro" id="IPR013328">
    <property type="entry name" value="6PGD_dom2"/>
</dbReference>
<evidence type="ECO:0000259" key="4">
    <source>
        <dbReference type="Pfam" id="PF02737"/>
    </source>
</evidence>
<dbReference type="KEGG" id="bbel:109488016"/>
<dbReference type="Gene3D" id="1.10.1040.10">
    <property type="entry name" value="N-(1-d-carboxylethyl)-l-norvaline Dehydrogenase, domain 2"/>
    <property type="match status" value="1"/>
</dbReference>
<name>A0A6P5AXE2_BRABE</name>
<accession>A0A6P5AXE2</accession>
<dbReference type="GO" id="GO:0070403">
    <property type="term" value="F:NAD+ binding"/>
    <property type="evidence" value="ECO:0007669"/>
    <property type="project" value="InterPro"/>
</dbReference>
<dbReference type="Pfam" id="PF02737">
    <property type="entry name" value="3HCDH_N"/>
    <property type="match status" value="1"/>
</dbReference>
<dbReference type="SUPFAM" id="SSF51735">
    <property type="entry name" value="NAD(P)-binding Rossmann-fold domains"/>
    <property type="match status" value="1"/>
</dbReference>
<dbReference type="InterPro" id="IPR006108">
    <property type="entry name" value="3HC_DH_C"/>
</dbReference>
<gene>
    <name evidence="6" type="primary">LOC109488016</name>
</gene>
<dbReference type="OrthoDB" id="2021159at2759"/>
<dbReference type="Pfam" id="PF00725">
    <property type="entry name" value="3HCDH"/>
    <property type="match status" value="1"/>
</dbReference>
<dbReference type="GO" id="GO:0006631">
    <property type="term" value="P:fatty acid metabolic process"/>
    <property type="evidence" value="ECO:0007669"/>
    <property type="project" value="InterPro"/>
</dbReference>
<dbReference type="PANTHER" id="PTHR48075:SF1">
    <property type="entry name" value="LAMBDA-CRYSTALLIN HOMOLOG"/>
    <property type="match status" value="1"/>
</dbReference>
<dbReference type="InterPro" id="IPR036291">
    <property type="entry name" value="NAD(P)-bd_dom_sf"/>
</dbReference>
<reference evidence="6" key="1">
    <citation type="submission" date="2025-08" db="UniProtKB">
        <authorList>
            <consortium name="RefSeq"/>
        </authorList>
    </citation>
    <scope>IDENTIFICATION</scope>
    <source>
        <tissue evidence="6">Gonad</tissue>
    </source>
</reference>
<dbReference type="Gene3D" id="3.40.50.720">
    <property type="entry name" value="NAD(P)-binding Rossmann-like Domain"/>
    <property type="match status" value="1"/>
</dbReference>
<dbReference type="SUPFAM" id="SSF48179">
    <property type="entry name" value="6-phosphogluconate dehydrogenase C-terminal domain-like"/>
    <property type="match status" value="1"/>
</dbReference>
<evidence type="ECO:0000313" key="6">
    <source>
        <dbReference type="RefSeq" id="XP_019647717.1"/>
    </source>
</evidence>
<proteinExistence type="inferred from homology"/>
<keyword evidence="5" id="KW-1185">Reference proteome</keyword>
<dbReference type="InterPro" id="IPR006176">
    <property type="entry name" value="3-OHacyl-CoA_DH_NAD-bd"/>
</dbReference>
<dbReference type="InterPro" id="IPR006180">
    <property type="entry name" value="3-OHacyl-CoA_DH_CS"/>
</dbReference>
<comment type="similarity">
    <text evidence="1">Belongs to the 3-hydroxyacyl-CoA dehydrogenase family.</text>
</comment>
<dbReference type="AlphaFoldDB" id="A0A6P5AXE2"/>
<evidence type="ECO:0000256" key="1">
    <source>
        <dbReference type="ARBA" id="ARBA00009463"/>
    </source>
</evidence>
<keyword evidence="2" id="KW-0560">Oxidoreductase</keyword>
<dbReference type="InterPro" id="IPR008927">
    <property type="entry name" value="6-PGluconate_DH-like_C_sf"/>
</dbReference>
<sequence>MAAKGKVGIIGSGLIGRGWAMLFAASGYEVCLFDILPEQVSGALDNIKMRLHDLQKAGLLRGSLTADEQFGLISGCSDFNAACQGALHIQECVPENLELKRKIFSQLDAVADDNVVLSSSTSCILPSKIFTGLKHVKQCIVAHPVNPPYYVPLVELIPHPETDPSTMDRTRALMVEIGQSPVSLKKEVDGFALNRIQYAIIAESWRLIQDGVMSPEDVDTVMSAGLGRRYAFIGPLEVMHLNAEGMKSYIERYGETMQRVLSTFGPIPDFSGPALEQVDTAMTSRTPSTPEALTERRRWRDARLTGLARLQSDMDNSS</sequence>
<evidence type="ECO:0000313" key="5">
    <source>
        <dbReference type="Proteomes" id="UP000515135"/>
    </source>
</evidence>
<evidence type="ECO:0000259" key="3">
    <source>
        <dbReference type="Pfam" id="PF00725"/>
    </source>
</evidence>
<evidence type="ECO:0000256" key="2">
    <source>
        <dbReference type="ARBA" id="ARBA00023002"/>
    </source>
</evidence>
<dbReference type="GO" id="GO:0050104">
    <property type="term" value="F:L-gulonate 3-dehydrogenase activity"/>
    <property type="evidence" value="ECO:0007669"/>
    <property type="project" value="TreeGrafter"/>
</dbReference>
<organism evidence="5 6">
    <name type="scientific">Branchiostoma belcheri</name>
    <name type="common">Amphioxus</name>
    <dbReference type="NCBI Taxonomy" id="7741"/>
    <lineage>
        <taxon>Eukaryota</taxon>
        <taxon>Metazoa</taxon>
        <taxon>Chordata</taxon>
        <taxon>Cephalochordata</taxon>
        <taxon>Leptocardii</taxon>
        <taxon>Amphioxiformes</taxon>
        <taxon>Branchiostomatidae</taxon>
        <taxon>Branchiostoma</taxon>
    </lineage>
</organism>
<dbReference type="FunFam" id="3.40.50.720:FF:000356">
    <property type="entry name" value="Lambda-crystallin homolog"/>
    <property type="match status" value="1"/>
</dbReference>
<feature type="domain" description="3-hydroxyacyl-CoA dehydrogenase C-terminal" evidence="3">
    <location>
        <begin position="190"/>
        <end position="259"/>
    </location>
</feature>
<dbReference type="PANTHER" id="PTHR48075">
    <property type="entry name" value="3-HYDROXYACYL-COA DEHYDROGENASE FAMILY PROTEIN"/>
    <property type="match status" value="1"/>
</dbReference>